<accession>A0A8T5UUW6</accession>
<dbReference type="RefSeq" id="WP_166064758.1">
    <property type="nucleotide sequence ID" value="NZ_CP096255.1"/>
</dbReference>
<proteinExistence type="predicted"/>
<dbReference type="Proteomes" id="UP000551709">
    <property type="component" value="Chromosome"/>
</dbReference>
<evidence type="ECO:0000313" key="1">
    <source>
        <dbReference type="EMBL" id="UPT87725.1"/>
    </source>
</evidence>
<evidence type="ECO:0000313" key="2">
    <source>
        <dbReference type="Proteomes" id="UP000551709"/>
    </source>
</evidence>
<reference evidence="1" key="2">
    <citation type="submission" date="2022-04" db="EMBL/GenBank/DDBJ databases">
        <authorList>
            <person name="Bromfield E.S.P."/>
            <person name="Cloutier S."/>
        </authorList>
    </citation>
    <scope>NUCLEOTIDE SEQUENCE</scope>
    <source>
        <strain evidence="1">1S5</strain>
    </source>
</reference>
<dbReference type="AlphaFoldDB" id="A0A8T5UUW6"/>
<sequence>MDALQIEIVRFLVAKAVKKSRATYQQLGSAIGWSHPTGRGLGKNLEVILRYLQDEGLPPLTTILVKKGERYPAPDAMAYINRVLGQVDIQVAQTSVFNFNWSSITQFAEANDRIPGDRDIWLTSFWGFEPSAWGCIGFSDEPKRTAFLRRAKPGTLVAIYVTKSRGPQQMRGKVVGLLETSHKIGNIKEFISGDRWAEKEREQTSRGKWSYAVEVTRAWKVIPEQWKSVEELLPTAYSSAHPEFIGGYGVPINKGEAKKLLSLEVVEVPVYRQHRQVADTIQPLAIALGPSPAVRPSQTPYVVSEQDGPKHLYILELKGDIAAYLGRPLQEIEGRSIIKVGFSKCLFQNMLSRMNRL</sequence>
<reference evidence="1" key="1">
    <citation type="journal article" date="2017" name="Syst. Appl. Microbiol.">
        <title>Soybeans inoculated with root zone soils of Canadian native legumes harbour diverse and novel Bradyrhizobium spp. that possess agricultural potential.</title>
        <authorList>
            <person name="Bromfield E.S.P."/>
            <person name="Cloutier S."/>
            <person name="Tambong J.T."/>
            <person name="Tran Thi T.V."/>
        </authorList>
    </citation>
    <scope>NUCLEOTIDE SEQUENCE</scope>
    <source>
        <strain evidence="1">1S5</strain>
    </source>
</reference>
<gene>
    <name evidence="1" type="ORF">HAP41_0000000680</name>
</gene>
<protein>
    <submittedName>
        <fullName evidence="1">Uncharacterized protein</fullName>
    </submittedName>
</protein>
<dbReference type="EMBL" id="CP096255">
    <property type="protein sequence ID" value="UPT87725.1"/>
    <property type="molecule type" value="Genomic_DNA"/>
</dbReference>
<organism evidence="1 2">
    <name type="scientific">Bradyrhizobium barranii subsp. apii</name>
    <dbReference type="NCBI Taxonomy" id="2819348"/>
    <lineage>
        <taxon>Bacteria</taxon>
        <taxon>Pseudomonadati</taxon>
        <taxon>Pseudomonadota</taxon>
        <taxon>Alphaproteobacteria</taxon>
        <taxon>Hyphomicrobiales</taxon>
        <taxon>Nitrobacteraceae</taxon>
        <taxon>Bradyrhizobium</taxon>
        <taxon>Bradyrhizobium barranii</taxon>
    </lineage>
</organism>
<name>A0A8T5UUW6_9BRAD</name>